<dbReference type="EMBL" id="QGDL01000017">
    <property type="protein sequence ID" value="PWJ22675.1"/>
    <property type="molecule type" value="Genomic_DNA"/>
</dbReference>
<dbReference type="AlphaFoldDB" id="A0A2Y9CAN8"/>
<evidence type="ECO:0000256" key="3">
    <source>
        <dbReference type="ARBA" id="ARBA00023125"/>
    </source>
</evidence>
<keyword evidence="7" id="KW-1185">Reference proteome</keyword>
<dbReference type="PANTHER" id="PTHR30629:SF2">
    <property type="entry name" value="PROPHAGE INTEGRASE INTS-RELATED"/>
    <property type="match status" value="1"/>
</dbReference>
<dbReference type="PANTHER" id="PTHR30629">
    <property type="entry name" value="PROPHAGE INTEGRASE"/>
    <property type="match status" value="1"/>
</dbReference>
<evidence type="ECO:0000313" key="6">
    <source>
        <dbReference type="EMBL" id="PWJ22675.1"/>
    </source>
</evidence>
<dbReference type="InterPro" id="IPR002104">
    <property type="entry name" value="Integrase_catalytic"/>
</dbReference>
<comment type="caution">
    <text evidence="6">The sequence shown here is derived from an EMBL/GenBank/DDBJ whole genome shotgun (WGS) entry which is preliminary data.</text>
</comment>
<evidence type="ECO:0000256" key="2">
    <source>
        <dbReference type="ARBA" id="ARBA00022908"/>
    </source>
</evidence>
<gene>
    <name evidence="6" type="ORF">A8806_11715</name>
</gene>
<keyword evidence="2" id="KW-0229">DNA integration</keyword>
<dbReference type="Gene3D" id="1.10.443.10">
    <property type="entry name" value="Intergrase catalytic core"/>
    <property type="match status" value="1"/>
</dbReference>
<keyword evidence="3" id="KW-0238">DNA-binding</keyword>
<name>A0A2Y9CAN8_9FIRM</name>
<evidence type="ECO:0000256" key="1">
    <source>
        <dbReference type="ARBA" id="ARBA00008857"/>
    </source>
</evidence>
<dbReference type="InterPro" id="IPR013762">
    <property type="entry name" value="Integrase-like_cat_sf"/>
</dbReference>
<dbReference type="SUPFAM" id="SSF56349">
    <property type="entry name" value="DNA breaking-rejoining enzymes"/>
    <property type="match status" value="1"/>
</dbReference>
<dbReference type="InterPro" id="IPR011010">
    <property type="entry name" value="DNA_brk_join_enz"/>
</dbReference>
<dbReference type="GO" id="GO:0003677">
    <property type="term" value="F:DNA binding"/>
    <property type="evidence" value="ECO:0007669"/>
    <property type="project" value="UniProtKB-KW"/>
</dbReference>
<comment type="similarity">
    <text evidence="1">Belongs to the 'phage' integrase family.</text>
</comment>
<accession>A0A2Y9CAN8</accession>
<dbReference type="GO" id="GO:0006310">
    <property type="term" value="P:DNA recombination"/>
    <property type="evidence" value="ECO:0007669"/>
    <property type="project" value="UniProtKB-KW"/>
</dbReference>
<evidence type="ECO:0000259" key="5">
    <source>
        <dbReference type="PROSITE" id="PS51898"/>
    </source>
</evidence>
<sequence>MSDTEKLLLQYFEKKYNISVEDALNDIETMKNNEIIEQHPYRIFQGSNGRWYTYLPDETKNNGRRQIAKSTESKIHETIIKDYKQRAKANDVQNLNLENLFSLWMKWRRDTGTDPKTIKENFNEWKRFLSSNILIKKKITEIDFTDIEDFFLEITKDHAITYKRLTNVKSVLNGVFKHAIRLKIIKHSPMPDVDYTQFHTRCKPSNSRKENYTDGERKKILKFLSCVDDPYSYCIQLALFLCLRIGELIAVEKSDIQNNILYINRSVRKNQIMNDDLTFGSVYYTVEERIKGNQDDGFREIPLTPKALDIVNKAISNDPHGKYLFMKNGKPLYADSFNRYLKEKVCIPLNIPYRPSHQIRFTTATKLYESGMPVNQLSNLLSHSDTRTTFHYIRQKKADSKAASIMVDALDV</sequence>
<dbReference type="InterPro" id="IPR050808">
    <property type="entry name" value="Phage_Integrase"/>
</dbReference>
<evidence type="ECO:0000313" key="7">
    <source>
        <dbReference type="Proteomes" id="UP000245845"/>
    </source>
</evidence>
<dbReference type="GO" id="GO:0015074">
    <property type="term" value="P:DNA integration"/>
    <property type="evidence" value="ECO:0007669"/>
    <property type="project" value="UniProtKB-KW"/>
</dbReference>
<keyword evidence="4" id="KW-0233">DNA recombination</keyword>
<dbReference type="Proteomes" id="UP000245845">
    <property type="component" value="Unassembled WGS sequence"/>
</dbReference>
<feature type="domain" description="Tyr recombinase" evidence="5">
    <location>
        <begin position="208"/>
        <end position="406"/>
    </location>
</feature>
<proteinExistence type="inferred from homology"/>
<dbReference type="Gene3D" id="1.10.150.130">
    <property type="match status" value="1"/>
</dbReference>
<dbReference type="InterPro" id="IPR010998">
    <property type="entry name" value="Integrase_recombinase_N"/>
</dbReference>
<evidence type="ECO:0000256" key="4">
    <source>
        <dbReference type="ARBA" id="ARBA00023172"/>
    </source>
</evidence>
<dbReference type="Pfam" id="PF00589">
    <property type="entry name" value="Phage_integrase"/>
    <property type="match status" value="1"/>
</dbReference>
<dbReference type="RefSeq" id="WP_109733367.1">
    <property type="nucleotide sequence ID" value="NZ_QGDL01000017.1"/>
</dbReference>
<protein>
    <submittedName>
        <fullName evidence="6">Integrase</fullName>
    </submittedName>
</protein>
<reference evidence="6 7" key="1">
    <citation type="submission" date="2018-05" db="EMBL/GenBank/DDBJ databases">
        <title>The Hungate 1000. A catalogue of reference genomes from the rumen microbiome.</title>
        <authorList>
            <person name="Kelly W."/>
        </authorList>
    </citation>
    <scope>NUCLEOTIDE SEQUENCE [LARGE SCALE GENOMIC DNA]</scope>
    <source>
        <strain evidence="6 7">NLAE-zl-C242</strain>
    </source>
</reference>
<dbReference type="OrthoDB" id="1899549at2"/>
<dbReference type="PROSITE" id="PS51898">
    <property type="entry name" value="TYR_RECOMBINASE"/>
    <property type="match status" value="1"/>
</dbReference>
<organism evidence="6 7">
    <name type="scientific">Faecalicatena orotica</name>
    <dbReference type="NCBI Taxonomy" id="1544"/>
    <lineage>
        <taxon>Bacteria</taxon>
        <taxon>Bacillati</taxon>
        <taxon>Bacillota</taxon>
        <taxon>Clostridia</taxon>
        <taxon>Lachnospirales</taxon>
        <taxon>Lachnospiraceae</taxon>
        <taxon>Faecalicatena</taxon>
    </lineage>
</organism>